<feature type="region of interest" description="Disordered" evidence="1">
    <location>
        <begin position="1"/>
        <end position="22"/>
    </location>
</feature>
<comment type="caution">
    <text evidence="2">The sequence shown here is derived from an EMBL/GenBank/DDBJ whole genome shotgun (WGS) entry which is preliminary data.</text>
</comment>
<dbReference type="STRING" id="5627.A0A1C7M983"/>
<dbReference type="AlphaFoldDB" id="A0A1C7M983"/>
<evidence type="ECO:0000313" key="2">
    <source>
        <dbReference type="EMBL" id="OBZ72906.1"/>
    </source>
</evidence>
<sequence length="85" mass="9164">MPQVARTTHGGMADPARPQEEKASATIAEHGWLGEAVSHSMDKQIVGKFDASDAALEIAKVRSAVTAILHRDVEILGRQVLGDRY</sequence>
<accession>A0A1C7M983</accession>
<gene>
    <name evidence="2" type="ORF">A0H81_07084</name>
</gene>
<dbReference type="Proteomes" id="UP000092993">
    <property type="component" value="Unassembled WGS sequence"/>
</dbReference>
<dbReference type="EMBL" id="LUGG01000007">
    <property type="protein sequence ID" value="OBZ72906.1"/>
    <property type="molecule type" value="Genomic_DNA"/>
</dbReference>
<evidence type="ECO:0000313" key="3">
    <source>
        <dbReference type="Proteomes" id="UP000092993"/>
    </source>
</evidence>
<reference evidence="2 3" key="1">
    <citation type="submission" date="2016-03" db="EMBL/GenBank/DDBJ databases">
        <title>Whole genome sequencing of Grifola frondosa 9006-11.</title>
        <authorList>
            <person name="Min B."/>
            <person name="Park H."/>
            <person name="Kim J.-G."/>
            <person name="Cho H."/>
            <person name="Oh Y.-L."/>
            <person name="Kong W.-S."/>
            <person name="Choi I.-G."/>
        </authorList>
    </citation>
    <scope>NUCLEOTIDE SEQUENCE [LARGE SCALE GENOMIC DNA]</scope>
    <source>
        <strain evidence="2 3">9006-11</strain>
    </source>
</reference>
<organism evidence="2 3">
    <name type="scientific">Grifola frondosa</name>
    <name type="common">Maitake</name>
    <name type="synonym">Polyporus frondosus</name>
    <dbReference type="NCBI Taxonomy" id="5627"/>
    <lineage>
        <taxon>Eukaryota</taxon>
        <taxon>Fungi</taxon>
        <taxon>Dikarya</taxon>
        <taxon>Basidiomycota</taxon>
        <taxon>Agaricomycotina</taxon>
        <taxon>Agaricomycetes</taxon>
        <taxon>Polyporales</taxon>
        <taxon>Grifolaceae</taxon>
        <taxon>Grifola</taxon>
    </lineage>
</organism>
<protein>
    <submittedName>
        <fullName evidence="2">Uncharacterized protein</fullName>
    </submittedName>
</protein>
<proteinExistence type="predicted"/>
<evidence type="ECO:0000256" key="1">
    <source>
        <dbReference type="SAM" id="MobiDB-lite"/>
    </source>
</evidence>
<keyword evidence="3" id="KW-1185">Reference proteome</keyword>
<name>A0A1C7M983_GRIFR</name>